<evidence type="ECO:0000256" key="1">
    <source>
        <dbReference type="SAM" id="MobiDB-lite"/>
    </source>
</evidence>
<feature type="compositionally biased region" description="Acidic residues" evidence="1">
    <location>
        <begin position="222"/>
        <end position="232"/>
    </location>
</feature>
<dbReference type="GeneID" id="89929762"/>
<gene>
    <name evidence="2" type="ORF">LTR77_008429</name>
</gene>
<dbReference type="RefSeq" id="XP_064656121.1">
    <property type="nucleotide sequence ID" value="XM_064805661.1"/>
</dbReference>
<feature type="compositionally biased region" description="Basic and acidic residues" evidence="1">
    <location>
        <begin position="172"/>
        <end position="191"/>
    </location>
</feature>
<evidence type="ECO:0000313" key="3">
    <source>
        <dbReference type="Proteomes" id="UP001337655"/>
    </source>
</evidence>
<dbReference type="AlphaFoldDB" id="A0AAV9P510"/>
<accession>A0AAV9P510</accession>
<dbReference type="Proteomes" id="UP001337655">
    <property type="component" value="Unassembled WGS sequence"/>
</dbReference>
<organism evidence="2 3">
    <name type="scientific">Saxophila tyrrhenica</name>
    <dbReference type="NCBI Taxonomy" id="1690608"/>
    <lineage>
        <taxon>Eukaryota</taxon>
        <taxon>Fungi</taxon>
        <taxon>Dikarya</taxon>
        <taxon>Ascomycota</taxon>
        <taxon>Pezizomycotina</taxon>
        <taxon>Dothideomycetes</taxon>
        <taxon>Dothideomycetidae</taxon>
        <taxon>Mycosphaerellales</taxon>
        <taxon>Extremaceae</taxon>
        <taxon>Saxophila</taxon>
    </lineage>
</organism>
<comment type="caution">
    <text evidence="2">The sequence shown here is derived from an EMBL/GenBank/DDBJ whole genome shotgun (WGS) entry which is preliminary data.</text>
</comment>
<feature type="compositionally biased region" description="Acidic residues" evidence="1">
    <location>
        <begin position="192"/>
        <end position="202"/>
    </location>
</feature>
<protein>
    <submittedName>
        <fullName evidence="2">Uncharacterized protein</fullName>
    </submittedName>
</protein>
<name>A0AAV9P510_9PEZI</name>
<evidence type="ECO:0000313" key="2">
    <source>
        <dbReference type="EMBL" id="KAK5166168.1"/>
    </source>
</evidence>
<reference evidence="2 3" key="1">
    <citation type="submission" date="2023-08" db="EMBL/GenBank/DDBJ databases">
        <title>Black Yeasts Isolated from many extreme environments.</title>
        <authorList>
            <person name="Coleine C."/>
            <person name="Stajich J.E."/>
            <person name="Selbmann L."/>
        </authorList>
    </citation>
    <scope>NUCLEOTIDE SEQUENCE [LARGE SCALE GENOMIC DNA]</scope>
    <source>
        <strain evidence="2 3">CCFEE 5935</strain>
    </source>
</reference>
<dbReference type="EMBL" id="JAVRRT010000014">
    <property type="protein sequence ID" value="KAK5166168.1"/>
    <property type="molecule type" value="Genomic_DNA"/>
</dbReference>
<keyword evidence="3" id="KW-1185">Reference proteome</keyword>
<proteinExistence type="predicted"/>
<sequence length="238" mass="25618">MPVSWTPENDAKLTAKIIQMADVKLNAAQMKELADAMDCTPKAISHRLTHFRKLGGTSSNIATVDPAAKGKAMAAKAKPDKILTPKDANNRVTKPATTKGKKAKTEVKRTPTPTPSPSPSPEAEAAADGEGGEDGKEGYVTPPTTGRKQRDTKRNYASLADESDNDNDDFEGVERSVHDSSVHAGEIKQGEERDEPEVEGLGEDVKIEVGEEIGEGLRMGVEDEERSEEEEAGGYQLY</sequence>
<feature type="compositionally biased region" description="Acidic residues" evidence="1">
    <location>
        <begin position="161"/>
        <end position="171"/>
    </location>
</feature>
<feature type="region of interest" description="Disordered" evidence="1">
    <location>
        <begin position="72"/>
        <end position="238"/>
    </location>
</feature>